<feature type="non-terminal residue" evidence="9">
    <location>
        <position position="208"/>
    </location>
</feature>
<dbReference type="Pfam" id="PF01061">
    <property type="entry name" value="ABC2_membrane"/>
    <property type="match status" value="1"/>
</dbReference>
<evidence type="ECO:0000256" key="6">
    <source>
        <dbReference type="ARBA" id="ARBA00023136"/>
    </source>
</evidence>
<proteinExistence type="predicted"/>
<dbReference type="AlphaFoldDB" id="A0A382NYK7"/>
<comment type="subcellular location">
    <subcellularLocation>
        <location evidence="1">Cell inner membrane</location>
        <topology evidence="1">Multi-pass membrane protein</topology>
    </subcellularLocation>
</comment>
<protein>
    <recommendedName>
        <fullName evidence="8">ABC-2 type transporter transmembrane domain-containing protein</fullName>
    </recommendedName>
</protein>
<sequence length="208" mass="24451">MNRPAQYIIDLTLILIRKEMQVRYKNNVLGYLWSVLQPLSFALVYFVAFKVFMRVKMENYTLYLLTGMFPWQWFANSVNEASNTFISNASIIKKINFPRNLLIASTIIKDAIHFAFCIPVIMLFCFIYESPIPLTWLYGIPILMVLQTILTYGLSLFISTLNLFFRDLERLVTILITFLFFLTPIVYNIEMVPEKYRHLLALNPMAFL</sequence>
<accession>A0A382NYK7</accession>
<evidence type="ECO:0000313" key="9">
    <source>
        <dbReference type="EMBL" id="SVC65547.1"/>
    </source>
</evidence>
<evidence type="ECO:0000256" key="1">
    <source>
        <dbReference type="ARBA" id="ARBA00004429"/>
    </source>
</evidence>
<feature type="transmembrane region" description="Helical" evidence="7">
    <location>
        <begin position="111"/>
        <end position="128"/>
    </location>
</feature>
<dbReference type="InterPro" id="IPR013525">
    <property type="entry name" value="ABC2_TM"/>
</dbReference>
<reference evidence="9" key="1">
    <citation type="submission" date="2018-05" db="EMBL/GenBank/DDBJ databases">
        <authorList>
            <person name="Lanie J.A."/>
            <person name="Ng W.-L."/>
            <person name="Kazmierczak K.M."/>
            <person name="Andrzejewski T.M."/>
            <person name="Davidsen T.M."/>
            <person name="Wayne K.J."/>
            <person name="Tettelin H."/>
            <person name="Glass J.I."/>
            <person name="Rusch D."/>
            <person name="Podicherti R."/>
            <person name="Tsui H.-C.T."/>
            <person name="Winkler M.E."/>
        </authorList>
    </citation>
    <scope>NUCLEOTIDE SEQUENCE</scope>
</reference>
<evidence type="ECO:0000256" key="4">
    <source>
        <dbReference type="ARBA" id="ARBA00022692"/>
    </source>
</evidence>
<dbReference type="GO" id="GO:0005886">
    <property type="term" value="C:plasma membrane"/>
    <property type="evidence" value="ECO:0007669"/>
    <property type="project" value="UniProtKB-SubCell"/>
</dbReference>
<evidence type="ECO:0000256" key="2">
    <source>
        <dbReference type="ARBA" id="ARBA00022448"/>
    </source>
</evidence>
<keyword evidence="3" id="KW-1003">Cell membrane</keyword>
<feature type="transmembrane region" description="Helical" evidence="7">
    <location>
        <begin position="140"/>
        <end position="165"/>
    </location>
</feature>
<gene>
    <name evidence="9" type="ORF">METZ01_LOCUS318401</name>
</gene>
<feature type="transmembrane region" description="Helical" evidence="7">
    <location>
        <begin position="171"/>
        <end position="189"/>
    </location>
</feature>
<organism evidence="9">
    <name type="scientific">marine metagenome</name>
    <dbReference type="NCBI Taxonomy" id="408172"/>
    <lineage>
        <taxon>unclassified sequences</taxon>
        <taxon>metagenomes</taxon>
        <taxon>ecological metagenomes</taxon>
    </lineage>
</organism>
<dbReference type="PANTHER" id="PTHR30413:SF8">
    <property type="entry name" value="TRANSPORT PERMEASE PROTEIN"/>
    <property type="match status" value="1"/>
</dbReference>
<evidence type="ECO:0000256" key="5">
    <source>
        <dbReference type="ARBA" id="ARBA00022989"/>
    </source>
</evidence>
<keyword evidence="2" id="KW-0813">Transport</keyword>
<feature type="domain" description="ABC-2 type transporter transmembrane" evidence="8">
    <location>
        <begin position="12"/>
        <end position="206"/>
    </location>
</feature>
<dbReference type="PANTHER" id="PTHR30413">
    <property type="entry name" value="INNER MEMBRANE TRANSPORT PERMEASE"/>
    <property type="match status" value="1"/>
</dbReference>
<dbReference type="GO" id="GO:0015920">
    <property type="term" value="P:lipopolysaccharide transport"/>
    <property type="evidence" value="ECO:0007669"/>
    <property type="project" value="TreeGrafter"/>
</dbReference>
<evidence type="ECO:0000256" key="3">
    <source>
        <dbReference type="ARBA" id="ARBA00022475"/>
    </source>
</evidence>
<keyword evidence="5 7" id="KW-1133">Transmembrane helix</keyword>
<evidence type="ECO:0000259" key="8">
    <source>
        <dbReference type="Pfam" id="PF01061"/>
    </source>
</evidence>
<evidence type="ECO:0000256" key="7">
    <source>
        <dbReference type="SAM" id="Phobius"/>
    </source>
</evidence>
<name>A0A382NYK7_9ZZZZ</name>
<keyword evidence="6 7" id="KW-0472">Membrane</keyword>
<feature type="transmembrane region" description="Helical" evidence="7">
    <location>
        <begin position="28"/>
        <end position="48"/>
    </location>
</feature>
<keyword evidence="4 7" id="KW-0812">Transmembrane</keyword>
<dbReference type="GO" id="GO:0140359">
    <property type="term" value="F:ABC-type transporter activity"/>
    <property type="evidence" value="ECO:0007669"/>
    <property type="project" value="InterPro"/>
</dbReference>
<dbReference type="EMBL" id="UINC01103285">
    <property type="protein sequence ID" value="SVC65547.1"/>
    <property type="molecule type" value="Genomic_DNA"/>
</dbReference>